<dbReference type="InterPro" id="IPR032466">
    <property type="entry name" value="Metal_Hydrolase"/>
</dbReference>
<dbReference type="PANTHER" id="PTHR42658">
    <property type="entry name" value="HYDROLASE TATD"/>
    <property type="match status" value="1"/>
</dbReference>
<sequence length="278" mass="30932">MHCYMKPMQTSQINPAHVSLVDAHLHADILHHVCPKDFAAYAGTGAGISWSFVYEPDGWESFPPYFDSLEKLCSNPGIKGFCLYYLVGVHPRSLPSPTRGWMDNAFWSSLESHVLGPSCLGLGELGLETGSDGEVAVLKEQLSWASSLLPQDKRIGIHTPRKDKARMTRQILKLVAEVPTLQPRIVIDHVNEENLEMVMETGLMMGMTMQQGKMTPEKLADILDRYPQLAHRIMLNSDAALKTDPLYQTAMSFLPGISADIHARLIRENACSFWGIAV</sequence>
<dbReference type="EMBL" id="BDFE01000006">
    <property type="protein sequence ID" value="GAU07630.1"/>
    <property type="molecule type" value="Genomic_DNA"/>
</dbReference>
<gene>
    <name evidence="1" type="ORF">DPF_0325</name>
</gene>
<dbReference type="Proteomes" id="UP000095200">
    <property type="component" value="Unassembled WGS sequence"/>
</dbReference>
<evidence type="ECO:0000313" key="2">
    <source>
        <dbReference type="Proteomes" id="UP000095200"/>
    </source>
</evidence>
<dbReference type="OrthoDB" id="9783157at2"/>
<protein>
    <recommendedName>
        <fullName evidence="3">Hydrolase TatD</fullName>
    </recommendedName>
</protein>
<proteinExistence type="predicted"/>
<evidence type="ECO:0000313" key="1">
    <source>
        <dbReference type="EMBL" id="GAU07630.1"/>
    </source>
</evidence>
<organism evidence="1 2">
    <name type="scientific">Desulfoplanes formicivorans</name>
    <dbReference type="NCBI Taxonomy" id="1592317"/>
    <lineage>
        <taxon>Bacteria</taxon>
        <taxon>Pseudomonadati</taxon>
        <taxon>Thermodesulfobacteriota</taxon>
        <taxon>Desulfovibrionia</taxon>
        <taxon>Desulfovibrionales</taxon>
        <taxon>Desulfoplanaceae</taxon>
        <taxon>Desulfoplanes</taxon>
    </lineage>
</organism>
<dbReference type="InterPro" id="IPR012022">
    <property type="entry name" value="UCP005295"/>
</dbReference>
<reference evidence="2" key="1">
    <citation type="submission" date="2016-06" db="EMBL/GenBank/DDBJ databases">
        <title>Draft genome sequence of Desulfoplanes formicivorans strain Pf12B.</title>
        <authorList>
            <person name="Watanabe M."/>
            <person name="Kojima H."/>
            <person name="Fukui M."/>
        </authorList>
    </citation>
    <scope>NUCLEOTIDE SEQUENCE [LARGE SCALE GENOMIC DNA]</scope>
    <source>
        <strain evidence="2">Pf12B</strain>
    </source>
</reference>
<dbReference type="Gene3D" id="3.20.20.140">
    <property type="entry name" value="Metal-dependent hydrolases"/>
    <property type="match status" value="1"/>
</dbReference>
<evidence type="ECO:0008006" key="3">
    <source>
        <dbReference type="Google" id="ProtNLM"/>
    </source>
</evidence>
<dbReference type="PANTHER" id="PTHR42658:SF1">
    <property type="entry name" value="HYDROLASE TATD"/>
    <property type="match status" value="1"/>
</dbReference>
<accession>A0A194AEK5</accession>
<dbReference type="AlphaFoldDB" id="A0A194AEK5"/>
<dbReference type="SUPFAM" id="SSF51556">
    <property type="entry name" value="Metallo-dependent hydrolases"/>
    <property type="match status" value="1"/>
</dbReference>
<comment type="caution">
    <text evidence="1">The sequence shown here is derived from an EMBL/GenBank/DDBJ whole genome shotgun (WGS) entry which is preliminary data.</text>
</comment>
<keyword evidence="2" id="KW-1185">Reference proteome</keyword>
<name>A0A194AEK5_9BACT</name>